<proteinExistence type="predicted"/>
<accession>G0UBR0</accession>
<dbReference type="VEuPathDB" id="TriTrypDB:TvY486_1107420"/>
<keyword evidence="1" id="KW-0175">Coiled coil</keyword>
<dbReference type="AlphaFoldDB" id="G0UBR0"/>
<name>G0UBR0_TRYVY</name>
<feature type="coiled-coil region" evidence="1">
    <location>
        <begin position="109"/>
        <end position="136"/>
    </location>
</feature>
<feature type="compositionally biased region" description="Polar residues" evidence="2">
    <location>
        <begin position="470"/>
        <end position="480"/>
    </location>
</feature>
<feature type="region of interest" description="Disordered" evidence="2">
    <location>
        <begin position="470"/>
        <end position="498"/>
    </location>
</feature>
<evidence type="ECO:0000259" key="3">
    <source>
        <dbReference type="Pfam" id="PF13815"/>
    </source>
</evidence>
<protein>
    <recommendedName>
        <fullName evidence="3">Cilium assembly protein DZIP1 N-terminal domain-containing protein</fullName>
    </recommendedName>
</protein>
<evidence type="ECO:0000256" key="2">
    <source>
        <dbReference type="SAM" id="MobiDB-lite"/>
    </source>
</evidence>
<gene>
    <name evidence="4" type="ORF">TVY486_1107420</name>
</gene>
<dbReference type="Pfam" id="PF13815">
    <property type="entry name" value="Dzip-like_N"/>
    <property type="match status" value="1"/>
</dbReference>
<evidence type="ECO:0000256" key="1">
    <source>
        <dbReference type="SAM" id="Coils"/>
    </source>
</evidence>
<reference evidence="4" key="1">
    <citation type="journal article" date="2012" name="Proc. Natl. Acad. Sci. U.S.A.">
        <title>Antigenic diversity is generated by distinct evolutionary mechanisms in African trypanosome species.</title>
        <authorList>
            <person name="Jackson A.P."/>
            <person name="Berry A."/>
            <person name="Aslett M."/>
            <person name="Allison H.C."/>
            <person name="Burton P."/>
            <person name="Vavrova-Anderson J."/>
            <person name="Brown R."/>
            <person name="Browne H."/>
            <person name="Corton N."/>
            <person name="Hauser H."/>
            <person name="Gamble J."/>
            <person name="Gilderthorp R."/>
            <person name="Marcello L."/>
            <person name="McQuillan J."/>
            <person name="Otto T.D."/>
            <person name="Quail M.A."/>
            <person name="Sanders M.J."/>
            <person name="van Tonder A."/>
            <person name="Ginger M.L."/>
            <person name="Field M.C."/>
            <person name="Barry J.D."/>
            <person name="Hertz-Fowler C."/>
            <person name="Berriman M."/>
        </authorList>
    </citation>
    <scope>NUCLEOTIDE SEQUENCE</scope>
    <source>
        <strain evidence="4">Y486</strain>
    </source>
</reference>
<feature type="compositionally biased region" description="Low complexity" evidence="2">
    <location>
        <begin position="231"/>
        <end position="254"/>
    </location>
</feature>
<dbReference type="InterPro" id="IPR032714">
    <property type="entry name" value="DZIP1_N"/>
</dbReference>
<feature type="domain" description="Cilium assembly protein DZIP1 N-terminal" evidence="3">
    <location>
        <begin position="10"/>
        <end position="129"/>
    </location>
</feature>
<organism evidence="4">
    <name type="scientific">Trypanosoma vivax (strain Y486)</name>
    <dbReference type="NCBI Taxonomy" id="1055687"/>
    <lineage>
        <taxon>Eukaryota</taxon>
        <taxon>Discoba</taxon>
        <taxon>Euglenozoa</taxon>
        <taxon>Kinetoplastea</taxon>
        <taxon>Metakinetoplastina</taxon>
        <taxon>Trypanosomatida</taxon>
        <taxon>Trypanosomatidae</taxon>
        <taxon>Trypanosoma</taxon>
        <taxon>Duttonella</taxon>
    </lineage>
</organism>
<sequence>MSVAERLRAFRYVTTVREIPWTHLRSVDVAAHRVSEPDLKLMKNLVSLIADCGLGGALLPTTSGADVLQLLSLFQLSLQFTLWSQSILKDQLVEKQNADTVQKISSSYVEGLESQLEAAREEGRKLREERDTFQVACRSLEHRLAQSEATVRCLGNELQCERRRFNEVIAHISTVSQGPQKKGTNKRQDGAAGAWSHITGFATRQPVEELATPPVGQAKEEGKRPQATALAPSSAAVGTSASAPPTAAGPSATTEFIPDTQRTAAMMDDVRRLLEAEMEGAREQMTATCKTLRVSLDSTIKDAVEKTEAIVKRAEMCVENFRTAFEREKELEMQRMKSFFTQWKADAQEMLELQVETMVNRLESQLPRAPPSSMREISHSSFSPPPSVGFVSADPSFSIKELPCKHCQRMFPATAHEDHQSECGLRPTVCGRCGESFTVAHQAHHKCSDQSGVALGKNIDTVQMHTISITSHRTQGSSRMLSDEDEADEDVTTLSCSQ</sequence>
<dbReference type="EMBL" id="HE573027">
    <property type="protein sequence ID" value="CCC53258.1"/>
    <property type="molecule type" value="Genomic_DNA"/>
</dbReference>
<evidence type="ECO:0000313" key="4">
    <source>
        <dbReference type="EMBL" id="CCC53258.1"/>
    </source>
</evidence>
<feature type="region of interest" description="Disordered" evidence="2">
    <location>
        <begin position="216"/>
        <end position="255"/>
    </location>
</feature>